<dbReference type="AlphaFoldDB" id="A0AAF0YFA0"/>
<proteinExistence type="predicted"/>
<feature type="compositionally biased region" description="Polar residues" evidence="5">
    <location>
        <begin position="514"/>
        <end position="532"/>
    </location>
</feature>
<feature type="compositionally biased region" description="Basic and acidic residues" evidence="5">
    <location>
        <begin position="449"/>
        <end position="461"/>
    </location>
</feature>
<feature type="zinc finger region" description="C3H1-type" evidence="4">
    <location>
        <begin position="145"/>
        <end position="172"/>
    </location>
</feature>
<evidence type="ECO:0000313" key="7">
    <source>
        <dbReference type="EMBL" id="WOO83884.1"/>
    </source>
</evidence>
<feature type="compositionally biased region" description="Low complexity" evidence="5">
    <location>
        <begin position="537"/>
        <end position="563"/>
    </location>
</feature>
<dbReference type="InterPro" id="IPR036855">
    <property type="entry name" value="Znf_CCCH_sf"/>
</dbReference>
<dbReference type="GO" id="GO:0008270">
    <property type="term" value="F:zinc ion binding"/>
    <property type="evidence" value="ECO:0007669"/>
    <property type="project" value="UniProtKB-KW"/>
</dbReference>
<feature type="compositionally biased region" description="Polar residues" evidence="5">
    <location>
        <begin position="633"/>
        <end position="643"/>
    </location>
</feature>
<dbReference type="GO" id="GO:0061630">
    <property type="term" value="F:ubiquitin protein ligase activity"/>
    <property type="evidence" value="ECO:0007669"/>
    <property type="project" value="InterPro"/>
</dbReference>
<feature type="region of interest" description="Disordered" evidence="5">
    <location>
        <begin position="63"/>
        <end position="136"/>
    </location>
</feature>
<feature type="region of interest" description="Disordered" evidence="5">
    <location>
        <begin position="509"/>
        <end position="672"/>
    </location>
</feature>
<dbReference type="Pfam" id="PF14608">
    <property type="entry name" value="zf-CCCH_2"/>
    <property type="match status" value="1"/>
</dbReference>
<feature type="compositionally biased region" description="Low complexity" evidence="5">
    <location>
        <begin position="266"/>
        <end position="281"/>
    </location>
</feature>
<dbReference type="EMBL" id="CP086718">
    <property type="protein sequence ID" value="WOO83884.1"/>
    <property type="molecule type" value="Genomic_DNA"/>
</dbReference>
<dbReference type="InterPro" id="IPR000571">
    <property type="entry name" value="Znf_CCCH"/>
</dbReference>
<reference evidence="7" key="1">
    <citation type="submission" date="2023-10" db="EMBL/GenBank/DDBJ databases">
        <authorList>
            <person name="Noh H."/>
        </authorList>
    </citation>
    <scope>NUCLEOTIDE SEQUENCE</scope>
    <source>
        <strain evidence="7">DUCC4014</strain>
    </source>
</reference>
<dbReference type="GO" id="GO:0000209">
    <property type="term" value="P:protein polyubiquitination"/>
    <property type="evidence" value="ECO:0007669"/>
    <property type="project" value="InterPro"/>
</dbReference>
<dbReference type="SUPFAM" id="SSF90229">
    <property type="entry name" value="CCCH zinc finger"/>
    <property type="match status" value="1"/>
</dbReference>
<feature type="region of interest" description="Disordered" evidence="5">
    <location>
        <begin position="1"/>
        <end position="51"/>
    </location>
</feature>
<evidence type="ECO:0000256" key="3">
    <source>
        <dbReference type="ARBA" id="ARBA00022833"/>
    </source>
</evidence>
<dbReference type="Proteomes" id="UP000827549">
    <property type="component" value="Chromosome 5"/>
</dbReference>
<dbReference type="Gene3D" id="4.10.1000.10">
    <property type="entry name" value="Zinc finger, CCCH-type"/>
    <property type="match status" value="1"/>
</dbReference>
<accession>A0AAF0YFA0</accession>
<feature type="compositionally biased region" description="Low complexity" evidence="5">
    <location>
        <begin position="363"/>
        <end position="374"/>
    </location>
</feature>
<feature type="compositionally biased region" description="Low complexity" evidence="5">
    <location>
        <begin position="90"/>
        <end position="108"/>
    </location>
</feature>
<feature type="domain" description="C3H1-type" evidence="6">
    <location>
        <begin position="145"/>
        <end position="172"/>
    </location>
</feature>
<feature type="compositionally biased region" description="Low complexity" evidence="5">
    <location>
        <begin position="65"/>
        <end position="75"/>
    </location>
</feature>
<feature type="region of interest" description="Disordered" evidence="5">
    <location>
        <begin position="351"/>
        <end position="475"/>
    </location>
</feature>
<evidence type="ECO:0000313" key="8">
    <source>
        <dbReference type="Proteomes" id="UP000827549"/>
    </source>
</evidence>
<feature type="compositionally biased region" description="Low complexity" evidence="5">
    <location>
        <begin position="25"/>
        <end position="46"/>
    </location>
</feature>
<dbReference type="PROSITE" id="PS50103">
    <property type="entry name" value="ZF_C3H1"/>
    <property type="match status" value="2"/>
</dbReference>
<dbReference type="RefSeq" id="XP_062629910.1">
    <property type="nucleotide sequence ID" value="XM_062773926.1"/>
</dbReference>
<feature type="compositionally biased region" description="Pro residues" evidence="5">
    <location>
        <begin position="1"/>
        <end position="15"/>
    </location>
</feature>
<evidence type="ECO:0000256" key="4">
    <source>
        <dbReference type="PROSITE-ProRule" id="PRU00723"/>
    </source>
</evidence>
<feature type="region of interest" description="Disordered" evidence="5">
    <location>
        <begin position="200"/>
        <end position="338"/>
    </location>
</feature>
<dbReference type="SMART" id="SM00356">
    <property type="entry name" value="ZnF_C3H1"/>
    <property type="match status" value="2"/>
</dbReference>
<evidence type="ECO:0000256" key="5">
    <source>
        <dbReference type="SAM" id="MobiDB-lite"/>
    </source>
</evidence>
<evidence type="ECO:0000259" key="6">
    <source>
        <dbReference type="PROSITE" id="PS50103"/>
    </source>
</evidence>
<feature type="domain" description="C3H1-type" evidence="6">
    <location>
        <begin position="173"/>
        <end position="199"/>
    </location>
</feature>
<protein>
    <submittedName>
        <fullName evidence="7">Purtative protein</fullName>
    </submittedName>
</protein>
<feature type="compositionally biased region" description="Basic and acidic residues" evidence="5">
    <location>
        <begin position="204"/>
        <end position="225"/>
    </location>
</feature>
<name>A0AAF0YFA0_9TREE</name>
<dbReference type="InterPro" id="IPR045072">
    <property type="entry name" value="MKRN-like"/>
</dbReference>
<dbReference type="GeneID" id="87810577"/>
<keyword evidence="8" id="KW-1185">Reference proteome</keyword>
<feature type="zinc finger region" description="C3H1-type" evidence="4">
    <location>
        <begin position="173"/>
        <end position="199"/>
    </location>
</feature>
<evidence type="ECO:0000256" key="2">
    <source>
        <dbReference type="ARBA" id="ARBA00022771"/>
    </source>
</evidence>
<keyword evidence="2 4" id="KW-0863">Zinc-finger</keyword>
<sequence>MSVPAPSPSPLPPKSIPRARPTPIAGAAAAAAAGASPAYASPSGSSLRTGRSYARSVGFDTANGAAHSAADDSSSWRARTAGEAGSVPRSLAADGAASSSAVTGSSPARAPERTVGGFEKREIRAGGGQSALSGAKDKGEVKSAALSHVPCRFFKAGACTAGSSCPFSHELGGKKEICQWFLKGDCKFGHKCALAHVRPGEPMSMDRKNKKDQQREARERNDSKGEASSLGRSLGDELGTSPATSRAEPSPIPAGRDIAHPVPIKSSISASLHSGSIHSPSRFASSPLREPYGPPAAVVAGSPSAGFNQTRPLSGAAGFASSPGRPSPLSASFNARGSAATGVSLKGSSVVSIHSPLRPPGNSAVFSSSFSHASLTPDKGGSQLSASFADSTLRRSIWARSETPDEPLSPARRPIPTPSRAIDDVFDEDDGHGEDLIPSSLSDLLTPTERARRMSRNDSHDSAYVGSPGRNSLLNPHQFVGAERLAQSAGAALPPGDFLQALWSQDGQDARRTSVATGTSPKPELTFTSAQPATPVLRQSLLSQQRSPNSSRSSPSSQQVPSSAAIRGPAAPAVDAPYLMRERVDPSSPTARALQEHAPGQSLPGGLAAALSRMHMQPGGRAPSGLGGRTPETFANTPNTGSVATPPGLSVPLPAAARRDEHDDDALFHMDG</sequence>
<feature type="compositionally biased region" description="Basic and acidic residues" evidence="5">
    <location>
        <begin position="657"/>
        <end position="672"/>
    </location>
</feature>
<dbReference type="Pfam" id="PF00642">
    <property type="entry name" value="zf-CCCH"/>
    <property type="match status" value="1"/>
</dbReference>
<keyword evidence="3 4" id="KW-0862">Zinc</keyword>
<dbReference type="PANTHER" id="PTHR11224">
    <property type="entry name" value="MAKORIN-RELATED"/>
    <property type="match status" value="1"/>
</dbReference>
<dbReference type="PANTHER" id="PTHR11224:SF10">
    <property type="entry name" value="IP09428P-RELATED"/>
    <property type="match status" value="1"/>
</dbReference>
<organism evidence="7 8">
    <name type="scientific">Vanrija pseudolonga</name>
    <dbReference type="NCBI Taxonomy" id="143232"/>
    <lineage>
        <taxon>Eukaryota</taxon>
        <taxon>Fungi</taxon>
        <taxon>Dikarya</taxon>
        <taxon>Basidiomycota</taxon>
        <taxon>Agaricomycotina</taxon>
        <taxon>Tremellomycetes</taxon>
        <taxon>Trichosporonales</taxon>
        <taxon>Trichosporonaceae</taxon>
        <taxon>Vanrija</taxon>
    </lineage>
</organism>
<gene>
    <name evidence="7" type="primary">SPCC1739.01</name>
    <name evidence="7" type="ORF">LOC62_05G007404</name>
</gene>
<feature type="compositionally biased region" description="Low complexity" evidence="5">
    <location>
        <begin position="295"/>
        <end position="306"/>
    </location>
</feature>
<evidence type="ECO:0000256" key="1">
    <source>
        <dbReference type="ARBA" id="ARBA00022723"/>
    </source>
</evidence>
<keyword evidence="1 4" id="KW-0479">Metal-binding</keyword>